<dbReference type="AlphaFoldDB" id="Q2VZL1"/>
<dbReference type="InterPro" id="IPR048342">
    <property type="entry name" value="DUF1285_C"/>
</dbReference>
<feature type="domain" description="DUF1285" evidence="1">
    <location>
        <begin position="25"/>
        <end position="85"/>
    </location>
</feature>
<evidence type="ECO:0000313" key="4">
    <source>
        <dbReference type="Proteomes" id="UP000007058"/>
    </source>
</evidence>
<dbReference type="InterPro" id="IPR010707">
    <property type="entry name" value="DUF1285"/>
</dbReference>
<feature type="domain" description="DUF1285" evidence="2">
    <location>
        <begin position="86"/>
        <end position="180"/>
    </location>
</feature>
<dbReference type="RefSeq" id="WP_011386509.1">
    <property type="nucleotide sequence ID" value="NC_007626.1"/>
</dbReference>
<dbReference type="Gene3D" id="2.30.270.10">
    <property type="entry name" value="duf1285 protein"/>
    <property type="match status" value="1"/>
</dbReference>
<dbReference type="InterPro" id="IPR023361">
    <property type="entry name" value="DUF1285_beta_roll_sf"/>
</dbReference>
<dbReference type="KEGG" id="mag:amb4160"/>
<dbReference type="STRING" id="342108.amb4160"/>
<dbReference type="PIRSF" id="PIRSF029557">
    <property type="entry name" value="UCP029557"/>
    <property type="match status" value="1"/>
</dbReference>
<evidence type="ECO:0000313" key="3">
    <source>
        <dbReference type="EMBL" id="BAE52964.1"/>
    </source>
</evidence>
<dbReference type="Gene3D" id="3.10.540.10">
    <property type="entry name" value="duf1285 like domain"/>
    <property type="match status" value="1"/>
</dbReference>
<dbReference type="Pfam" id="PF06938">
    <property type="entry name" value="DUF1285_N"/>
    <property type="match status" value="1"/>
</dbReference>
<dbReference type="HOGENOM" id="CLU_096796_2_0_5"/>
<proteinExistence type="predicted"/>
<dbReference type="InterPro" id="IPR048341">
    <property type="entry name" value="DUF1285_N"/>
</dbReference>
<evidence type="ECO:0000259" key="2">
    <source>
        <dbReference type="Pfam" id="PF21028"/>
    </source>
</evidence>
<sequence length="187" mass="20965">MLRSGRLNQPLTESPPDVDYPGELPEYCGDLGIRIDRQGRWFYHGSPINRKEMVCLFASVLYRSKDGGYLLITPGEMGRIEVEDVPFLAVEMFTCGGGRDMVVSFRTNMDEMVTVDADHPLRIAEGEGSGEPSPYVTVRNGIEARLTRSVYYELVAQGWEEDREGEAVYGLWSSGSFFPLGRLDLPD</sequence>
<name>Q2VZL1_PARM1</name>
<organism evidence="3 4">
    <name type="scientific">Paramagnetospirillum magneticum (strain ATCC 700264 / AMB-1)</name>
    <name type="common">Magnetospirillum magneticum</name>
    <dbReference type="NCBI Taxonomy" id="342108"/>
    <lineage>
        <taxon>Bacteria</taxon>
        <taxon>Pseudomonadati</taxon>
        <taxon>Pseudomonadota</taxon>
        <taxon>Alphaproteobacteria</taxon>
        <taxon>Rhodospirillales</taxon>
        <taxon>Magnetospirillaceae</taxon>
        <taxon>Paramagnetospirillum</taxon>
    </lineage>
</organism>
<gene>
    <name evidence="3" type="ordered locus">amb4160</name>
</gene>
<accession>Q2VZL1</accession>
<reference evidence="3 4" key="1">
    <citation type="journal article" date="2005" name="DNA Res.">
        <title>Complete genome sequence of the facultative anaerobic magnetotactic bacterium Magnetospirillum sp. strain AMB-1.</title>
        <authorList>
            <person name="Matsunaga T."/>
            <person name="Okamura Y."/>
            <person name="Fukuda Y."/>
            <person name="Wahyudi A.T."/>
            <person name="Murase Y."/>
            <person name="Takeyama H."/>
        </authorList>
    </citation>
    <scope>NUCLEOTIDE SEQUENCE [LARGE SCALE GENOMIC DNA]</scope>
    <source>
        <strain evidence="4">ATCC 700264 / AMB-1</strain>
    </source>
</reference>
<protein>
    <submittedName>
        <fullName evidence="3">Uncharacterized protein conserved in bacteria</fullName>
    </submittedName>
</protein>
<evidence type="ECO:0000259" key="1">
    <source>
        <dbReference type="Pfam" id="PF06938"/>
    </source>
</evidence>
<dbReference type="Pfam" id="PF21028">
    <property type="entry name" value="DUF1285_C"/>
    <property type="match status" value="1"/>
</dbReference>
<dbReference type="EMBL" id="AP007255">
    <property type="protein sequence ID" value="BAE52964.1"/>
    <property type="molecule type" value="Genomic_DNA"/>
</dbReference>
<dbReference type="Proteomes" id="UP000007058">
    <property type="component" value="Chromosome"/>
</dbReference>
<keyword evidence="4" id="KW-1185">Reference proteome</keyword>